<keyword evidence="2" id="KW-0479">Metal-binding</keyword>
<evidence type="ECO:0000313" key="10">
    <source>
        <dbReference type="EMBL" id="KAF2495764.1"/>
    </source>
</evidence>
<feature type="domain" description="Zn(2)-C6 fungal-type" evidence="9">
    <location>
        <begin position="20"/>
        <end position="54"/>
    </location>
</feature>
<protein>
    <recommendedName>
        <fullName evidence="9">Zn(2)-C6 fungal-type domain-containing protein</fullName>
    </recommendedName>
</protein>
<dbReference type="EMBL" id="MU004188">
    <property type="protein sequence ID" value="KAF2495764.1"/>
    <property type="molecule type" value="Genomic_DNA"/>
</dbReference>
<dbReference type="Proteomes" id="UP000799750">
    <property type="component" value="Unassembled WGS sequence"/>
</dbReference>
<keyword evidence="6" id="KW-0804">Transcription</keyword>
<dbReference type="PANTHER" id="PTHR31313">
    <property type="entry name" value="TY1 ENHANCER ACTIVATOR"/>
    <property type="match status" value="1"/>
</dbReference>
<evidence type="ECO:0000256" key="3">
    <source>
        <dbReference type="ARBA" id="ARBA00022833"/>
    </source>
</evidence>
<reference evidence="10" key="1">
    <citation type="journal article" date="2020" name="Stud. Mycol.">
        <title>101 Dothideomycetes genomes: a test case for predicting lifestyles and emergence of pathogens.</title>
        <authorList>
            <person name="Haridas S."/>
            <person name="Albert R."/>
            <person name="Binder M."/>
            <person name="Bloem J."/>
            <person name="Labutti K."/>
            <person name="Salamov A."/>
            <person name="Andreopoulos B."/>
            <person name="Baker S."/>
            <person name="Barry K."/>
            <person name="Bills G."/>
            <person name="Bluhm B."/>
            <person name="Cannon C."/>
            <person name="Castanera R."/>
            <person name="Culley D."/>
            <person name="Daum C."/>
            <person name="Ezra D."/>
            <person name="Gonzalez J."/>
            <person name="Henrissat B."/>
            <person name="Kuo A."/>
            <person name="Liang C."/>
            <person name="Lipzen A."/>
            <person name="Lutzoni F."/>
            <person name="Magnuson J."/>
            <person name="Mondo S."/>
            <person name="Nolan M."/>
            <person name="Ohm R."/>
            <person name="Pangilinan J."/>
            <person name="Park H.-J."/>
            <person name="Ramirez L."/>
            <person name="Alfaro M."/>
            <person name="Sun H."/>
            <person name="Tritt A."/>
            <person name="Yoshinaga Y."/>
            <person name="Zwiers L.-H."/>
            <person name="Turgeon B."/>
            <person name="Goodwin S."/>
            <person name="Spatafora J."/>
            <person name="Crous P."/>
            <person name="Grigoriev I."/>
        </authorList>
    </citation>
    <scope>NUCLEOTIDE SEQUENCE</scope>
    <source>
        <strain evidence="10">CBS 269.34</strain>
    </source>
</reference>
<dbReference type="InterPro" id="IPR051615">
    <property type="entry name" value="Transcr_Regulatory_Elem"/>
</dbReference>
<dbReference type="SMART" id="SM00066">
    <property type="entry name" value="GAL4"/>
    <property type="match status" value="1"/>
</dbReference>
<sequence>MPAQTSSSTSTTARVRASLACQTCRQRKVKCDVQKLDPGRPCTHCQQAQTDCVVHEDRRKWTSRAHIETLRERIRSLEALVGNPPSQSAISGDKTNANSTQIAPSSSGENATVLSPPPMPLNASSPQQSSCGHGYGACSPNVQQQVSPPGNRWLDSLSDEPAPPSIALDMNSAQLRYHLLQSYFKYQPLWVFLVDKETFMKHRAIGSPSQWYSKFLESVLLACAARHSTSHAVRALRHEYAKQAQADIPLALENPTPASLEGFLLLSEYEVTLGHNGMGWMLCGMACRTIYNLDIHQIPNAPTECNQPPDSSPSEIGLLHSLLCACIMYEGIWCTYLGRPSSIPKTVMDIATNWCHRRKEPGSTMVTAWVELCVPMAEITDVLNRPSSATHTTAAADLAELDTKLRKWYDNLPPGIAFDDSHISELDATAYGLHMQYCKLQILIQQASIQNSASRKRKFGEIEPRVSSNPQESPNQIIYRNALRIARLLLTYREIFGTENIPSIMVDNARLAMQCLVSHTLEHPTSNTSREEDLKWLRQMVKTMEAVQFHFPITKAMLITLEESVEGTSLASLFSSPSPRTPNPPPPVSPPSASERRESVVVAADQESTGYDDGWIGTASDILSSFGFPIDPNSLNLDDAVNHFALDKRANESRMLDRRRVLNDPPAPVNSFSWPEFQLDTLSPNMTMLGGGW</sequence>
<organism evidence="10 11">
    <name type="scientific">Lophium mytilinum</name>
    <dbReference type="NCBI Taxonomy" id="390894"/>
    <lineage>
        <taxon>Eukaryota</taxon>
        <taxon>Fungi</taxon>
        <taxon>Dikarya</taxon>
        <taxon>Ascomycota</taxon>
        <taxon>Pezizomycotina</taxon>
        <taxon>Dothideomycetes</taxon>
        <taxon>Pleosporomycetidae</taxon>
        <taxon>Mytilinidiales</taxon>
        <taxon>Mytilinidiaceae</taxon>
        <taxon>Lophium</taxon>
    </lineage>
</organism>
<dbReference type="GO" id="GO:0006351">
    <property type="term" value="P:DNA-templated transcription"/>
    <property type="evidence" value="ECO:0007669"/>
    <property type="project" value="InterPro"/>
</dbReference>
<dbReference type="PANTHER" id="PTHR31313:SF81">
    <property type="entry name" value="TY1 ENHANCER ACTIVATOR"/>
    <property type="match status" value="1"/>
</dbReference>
<dbReference type="CDD" id="cd00067">
    <property type="entry name" value="GAL4"/>
    <property type="match status" value="1"/>
</dbReference>
<evidence type="ECO:0000256" key="2">
    <source>
        <dbReference type="ARBA" id="ARBA00022723"/>
    </source>
</evidence>
<keyword evidence="4" id="KW-0805">Transcription regulation</keyword>
<comment type="subcellular location">
    <subcellularLocation>
        <location evidence="1">Nucleus</location>
    </subcellularLocation>
</comment>
<dbReference type="GO" id="GO:0005634">
    <property type="term" value="C:nucleus"/>
    <property type="evidence" value="ECO:0007669"/>
    <property type="project" value="UniProtKB-SubCell"/>
</dbReference>
<feature type="region of interest" description="Disordered" evidence="8">
    <location>
        <begin position="571"/>
        <end position="599"/>
    </location>
</feature>
<evidence type="ECO:0000256" key="7">
    <source>
        <dbReference type="ARBA" id="ARBA00023242"/>
    </source>
</evidence>
<dbReference type="GO" id="GO:0000981">
    <property type="term" value="F:DNA-binding transcription factor activity, RNA polymerase II-specific"/>
    <property type="evidence" value="ECO:0007669"/>
    <property type="project" value="InterPro"/>
</dbReference>
<dbReference type="PROSITE" id="PS00463">
    <property type="entry name" value="ZN2_CY6_FUNGAL_1"/>
    <property type="match status" value="1"/>
</dbReference>
<dbReference type="Gene3D" id="4.10.240.10">
    <property type="entry name" value="Zn(2)-C6 fungal-type DNA-binding domain"/>
    <property type="match status" value="1"/>
</dbReference>
<dbReference type="GO" id="GO:0008270">
    <property type="term" value="F:zinc ion binding"/>
    <property type="evidence" value="ECO:0007669"/>
    <property type="project" value="InterPro"/>
</dbReference>
<accession>A0A6A6QUG8</accession>
<keyword evidence="3" id="KW-0862">Zinc</keyword>
<dbReference type="GO" id="GO:0003677">
    <property type="term" value="F:DNA binding"/>
    <property type="evidence" value="ECO:0007669"/>
    <property type="project" value="UniProtKB-KW"/>
</dbReference>
<dbReference type="OrthoDB" id="4161332at2759"/>
<dbReference type="PROSITE" id="PS50048">
    <property type="entry name" value="ZN2_CY6_FUNGAL_2"/>
    <property type="match status" value="1"/>
</dbReference>
<proteinExistence type="predicted"/>
<dbReference type="SUPFAM" id="SSF57701">
    <property type="entry name" value="Zn2/Cys6 DNA-binding domain"/>
    <property type="match status" value="1"/>
</dbReference>
<feature type="compositionally biased region" description="Pro residues" evidence="8">
    <location>
        <begin position="579"/>
        <end position="590"/>
    </location>
</feature>
<feature type="region of interest" description="Disordered" evidence="8">
    <location>
        <begin position="84"/>
        <end position="134"/>
    </location>
</feature>
<dbReference type="CDD" id="cd12148">
    <property type="entry name" value="fungal_TF_MHR"/>
    <property type="match status" value="1"/>
</dbReference>
<evidence type="ECO:0000256" key="4">
    <source>
        <dbReference type="ARBA" id="ARBA00023015"/>
    </source>
</evidence>
<evidence type="ECO:0000256" key="1">
    <source>
        <dbReference type="ARBA" id="ARBA00004123"/>
    </source>
</evidence>
<keyword evidence="7" id="KW-0539">Nucleus</keyword>
<keyword evidence="5" id="KW-0238">DNA-binding</keyword>
<feature type="compositionally biased region" description="Polar residues" evidence="8">
    <location>
        <begin position="122"/>
        <end position="131"/>
    </location>
</feature>
<dbReference type="InterPro" id="IPR001138">
    <property type="entry name" value="Zn2Cys6_DnaBD"/>
</dbReference>
<evidence type="ECO:0000256" key="5">
    <source>
        <dbReference type="ARBA" id="ARBA00023125"/>
    </source>
</evidence>
<dbReference type="Pfam" id="PF04082">
    <property type="entry name" value="Fungal_trans"/>
    <property type="match status" value="1"/>
</dbReference>
<dbReference type="AlphaFoldDB" id="A0A6A6QUG8"/>
<dbReference type="InterPro" id="IPR036864">
    <property type="entry name" value="Zn2-C6_fun-type_DNA-bd_sf"/>
</dbReference>
<keyword evidence="11" id="KW-1185">Reference proteome</keyword>
<dbReference type="Pfam" id="PF00172">
    <property type="entry name" value="Zn_clus"/>
    <property type="match status" value="1"/>
</dbReference>
<evidence type="ECO:0000256" key="6">
    <source>
        <dbReference type="ARBA" id="ARBA00023163"/>
    </source>
</evidence>
<evidence type="ECO:0000256" key="8">
    <source>
        <dbReference type="SAM" id="MobiDB-lite"/>
    </source>
</evidence>
<feature type="compositionally biased region" description="Polar residues" evidence="8">
    <location>
        <begin position="84"/>
        <end position="113"/>
    </location>
</feature>
<evidence type="ECO:0000313" key="11">
    <source>
        <dbReference type="Proteomes" id="UP000799750"/>
    </source>
</evidence>
<gene>
    <name evidence="10" type="ORF">BU16DRAFT_617309</name>
</gene>
<name>A0A6A6QUG8_9PEZI</name>
<evidence type="ECO:0000259" key="9">
    <source>
        <dbReference type="PROSITE" id="PS50048"/>
    </source>
</evidence>
<dbReference type="InterPro" id="IPR007219">
    <property type="entry name" value="XnlR_reg_dom"/>
</dbReference>